<evidence type="ECO:0000313" key="10">
    <source>
        <dbReference type="EMBL" id="GAA4735522.1"/>
    </source>
</evidence>
<keyword evidence="11" id="KW-1185">Reference proteome</keyword>
<feature type="transmembrane region" description="Helical" evidence="7">
    <location>
        <begin position="124"/>
        <end position="145"/>
    </location>
</feature>
<dbReference type="InterPro" id="IPR000515">
    <property type="entry name" value="MetI-like"/>
</dbReference>
<dbReference type="InterPro" id="IPR035906">
    <property type="entry name" value="MetI-like_sf"/>
</dbReference>
<comment type="subcellular location">
    <subcellularLocation>
        <location evidence="1 7">Cell membrane</location>
        <topology evidence="1 7">Multi-pass membrane protein</topology>
    </subcellularLocation>
</comment>
<proteinExistence type="inferred from homology"/>
<dbReference type="PANTHER" id="PTHR30193">
    <property type="entry name" value="ABC TRANSPORTER PERMEASE PROTEIN"/>
    <property type="match status" value="1"/>
</dbReference>
<evidence type="ECO:0000313" key="11">
    <source>
        <dbReference type="Proteomes" id="UP001500121"/>
    </source>
</evidence>
<gene>
    <name evidence="10" type="ORF">GCM10025783_01740</name>
</gene>
<feature type="transmembrane region" description="Helical" evidence="7">
    <location>
        <begin position="91"/>
        <end position="112"/>
    </location>
</feature>
<keyword evidence="5 7" id="KW-1133">Transmembrane helix</keyword>
<keyword evidence="6 7" id="KW-0472">Membrane</keyword>
<evidence type="ECO:0000256" key="4">
    <source>
        <dbReference type="ARBA" id="ARBA00022692"/>
    </source>
</evidence>
<feature type="transmembrane region" description="Helical" evidence="7">
    <location>
        <begin position="279"/>
        <end position="300"/>
    </location>
</feature>
<feature type="transmembrane region" description="Helical" evidence="7">
    <location>
        <begin position="173"/>
        <end position="198"/>
    </location>
</feature>
<accession>A0ABP8YNP4</accession>
<evidence type="ECO:0000256" key="3">
    <source>
        <dbReference type="ARBA" id="ARBA00022475"/>
    </source>
</evidence>
<reference evidence="11" key="1">
    <citation type="journal article" date="2019" name="Int. J. Syst. Evol. Microbiol.">
        <title>The Global Catalogue of Microorganisms (GCM) 10K type strain sequencing project: providing services to taxonomists for standard genome sequencing and annotation.</title>
        <authorList>
            <consortium name="The Broad Institute Genomics Platform"/>
            <consortium name="The Broad Institute Genome Sequencing Center for Infectious Disease"/>
            <person name="Wu L."/>
            <person name="Ma J."/>
        </authorList>
    </citation>
    <scope>NUCLEOTIDE SEQUENCE [LARGE SCALE GENOMIC DNA]</scope>
    <source>
        <strain evidence="11">JCM 19015</strain>
    </source>
</reference>
<comment type="similarity">
    <text evidence="7">Belongs to the binding-protein-dependent transport system permease family.</text>
</comment>
<keyword evidence="4 7" id="KW-0812">Transmembrane</keyword>
<evidence type="ECO:0000256" key="8">
    <source>
        <dbReference type="SAM" id="MobiDB-lite"/>
    </source>
</evidence>
<dbReference type="Proteomes" id="UP001500121">
    <property type="component" value="Unassembled WGS sequence"/>
</dbReference>
<comment type="caution">
    <text evidence="10">The sequence shown here is derived from an EMBL/GenBank/DDBJ whole genome shotgun (WGS) entry which is preliminary data.</text>
</comment>
<dbReference type="RefSeq" id="WP_345479011.1">
    <property type="nucleotide sequence ID" value="NZ_BAABLP010000001.1"/>
</dbReference>
<sequence>MTTSATTNAAGVATERSSRRRGGLARPTGIPWILPALVVSVGVLYYCIGYTGYLSTLKWDGASPLQLQVGLENYARMFRDPIFWRALGNTALFYVVTFAVQVALGIVLACLLHSRLYLKTLYKVLIFVPVVLAPATTAPVFRQIYAPTGTLNTVLEGIGLGGLAQPWFSNGTFALFIIISVQIWQSTGVVFILYFAAIGQISPEVIEAARIDGAGDIRIITSIIWPSVRGTTIAIAILSAIGSLKTFDIPFLITSGGPTYATEFLGTRIYRISVQYSDVGLGAAFSIVLLLLAIGTAVLIQVGSRTREEKAGV</sequence>
<feature type="transmembrane region" description="Helical" evidence="7">
    <location>
        <begin position="29"/>
        <end position="53"/>
    </location>
</feature>
<keyword evidence="2 7" id="KW-0813">Transport</keyword>
<feature type="region of interest" description="Disordered" evidence="8">
    <location>
        <begin position="1"/>
        <end position="24"/>
    </location>
</feature>
<dbReference type="Pfam" id="PF00528">
    <property type="entry name" value="BPD_transp_1"/>
    <property type="match status" value="1"/>
</dbReference>
<keyword evidence="3" id="KW-1003">Cell membrane</keyword>
<evidence type="ECO:0000256" key="5">
    <source>
        <dbReference type="ARBA" id="ARBA00022989"/>
    </source>
</evidence>
<dbReference type="Gene3D" id="1.10.3720.10">
    <property type="entry name" value="MetI-like"/>
    <property type="match status" value="1"/>
</dbReference>
<organism evidence="10 11">
    <name type="scientific">Amnibacterium soli</name>
    <dbReference type="NCBI Taxonomy" id="1282736"/>
    <lineage>
        <taxon>Bacteria</taxon>
        <taxon>Bacillati</taxon>
        <taxon>Actinomycetota</taxon>
        <taxon>Actinomycetes</taxon>
        <taxon>Micrococcales</taxon>
        <taxon>Microbacteriaceae</taxon>
        <taxon>Amnibacterium</taxon>
    </lineage>
</organism>
<dbReference type="PROSITE" id="PS50928">
    <property type="entry name" value="ABC_TM1"/>
    <property type="match status" value="1"/>
</dbReference>
<feature type="domain" description="ABC transmembrane type-1" evidence="9">
    <location>
        <begin position="87"/>
        <end position="300"/>
    </location>
</feature>
<evidence type="ECO:0000256" key="2">
    <source>
        <dbReference type="ARBA" id="ARBA00022448"/>
    </source>
</evidence>
<evidence type="ECO:0000259" key="9">
    <source>
        <dbReference type="PROSITE" id="PS50928"/>
    </source>
</evidence>
<evidence type="ECO:0000256" key="1">
    <source>
        <dbReference type="ARBA" id="ARBA00004651"/>
    </source>
</evidence>
<feature type="transmembrane region" description="Helical" evidence="7">
    <location>
        <begin position="219"/>
        <end position="241"/>
    </location>
</feature>
<evidence type="ECO:0000256" key="7">
    <source>
        <dbReference type="RuleBase" id="RU363032"/>
    </source>
</evidence>
<dbReference type="PANTHER" id="PTHR30193:SF37">
    <property type="entry name" value="INNER MEMBRANE ABC TRANSPORTER PERMEASE PROTEIN YCJO"/>
    <property type="match status" value="1"/>
</dbReference>
<dbReference type="InterPro" id="IPR051393">
    <property type="entry name" value="ABC_transporter_permease"/>
</dbReference>
<dbReference type="CDD" id="cd06261">
    <property type="entry name" value="TM_PBP2"/>
    <property type="match status" value="1"/>
</dbReference>
<dbReference type="EMBL" id="BAABLP010000001">
    <property type="protein sequence ID" value="GAA4735522.1"/>
    <property type="molecule type" value="Genomic_DNA"/>
</dbReference>
<protein>
    <submittedName>
        <fullName evidence="10">Sugar ABC transporter permease</fullName>
    </submittedName>
</protein>
<name>A0ABP8YNP4_9MICO</name>
<dbReference type="SUPFAM" id="SSF161098">
    <property type="entry name" value="MetI-like"/>
    <property type="match status" value="1"/>
</dbReference>
<evidence type="ECO:0000256" key="6">
    <source>
        <dbReference type="ARBA" id="ARBA00023136"/>
    </source>
</evidence>